<dbReference type="Proteomes" id="UP000492821">
    <property type="component" value="Unassembled WGS sequence"/>
</dbReference>
<accession>A0A7E4UN91</accession>
<reference evidence="3" key="2">
    <citation type="submission" date="2020-10" db="UniProtKB">
        <authorList>
            <consortium name="WormBaseParasite"/>
        </authorList>
    </citation>
    <scope>IDENTIFICATION</scope>
</reference>
<evidence type="ECO:0000256" key="1">
    <source>
        <dbReference type="SAM" id="MobiDB-lite"/>
    </source>
</evidence>
<protein>
    <submittedName>
        <fullName evidence="3">Uncharacterized protein</fullName>
    </submittedName>
</protein>
<evidence type="ECO:0000313" key="3">
    <source>
        <dbReference type="WBParaSite" id="Pan_g10778.t1"/>
    </source>
</evidence>
<dbReference type="WBParaSite" id="Pan_g10778.t1">
    <property type="protein sequence ID" value="Pan_g10778.t1"/>
    <property type="gene ID" value="Pan_g10778"/>
</dbReference>
<reference evidence="2" key="1">
    <citation type="journal article" date="2013" name="Genetics">
        <title>The draft genome and transcriptome of Panagrellus redivivus are shaped by the harsh demands of a free-living lifestyle.</title>
        <authorList>
            <person name="Srinivasan J."/>
            <person name="Dillman A.R."/>
            <person name="Macchietto M.G."/>
            <person name="Heikkinen L."/>
            <person name="Lakso M."/>
            <person name="Fracchia K.M."/>
            <person name="Antoshechkin I."/>
            <person name="Mortazavi A."/>
            <person name="Wong G."/>
            <person name="Sternberg P.W."/>
        </authorList>
    </citation>
    <scope>NUCLEOTIDE SEQUENCE [LARGE SCALE GENOMIC DNA]</scope>
    <source>
        <strain evidence="2">MT8872</strain>
    </source>
</reference>
<organism evidence="2 3">
    <name type="scientific">Panagrellus redivivus</name>
    <name type="common">Microworm</name>
    <dbReference type="NCBI Taxonomy" id="6233"/>
    <lineage>
        <taxon>Eukaryota</taxon>
        <taxon>Metazoa</taxon>
        <taxon>Ecdysozoa</taxon>
        <taxon>Nematoda</taxon>
        <taxon>Chromadorea</taxon>
        <taxon>Rhabditida</taxon>
        <taxon>Tylenchina</taxon>
        <taxon>Panagrolaimomorpha</taxon>
        <taxon>Panagrolaimoidea</taxon>
        <taxon>Panagrolaimidae</taxon>
        <taxon>Panagrellus</taxon>
    </lineage>
</organism>
<feature type="region of interest" description="Disordered" evidence="1">
    <location>
        <begin position="1"/>
        <end position="23"/>
    </location>
</feature>
<evidence type="ECO:0000313" key="2">
    <source>
        <dbReference type="Proteomes" id="UP000492821"/>
    </source>
</evidence>
<name>A0A7E4UN91_PANRE</name>
<keyword evidence="2" id="KW-1185">Reference proteome</keyword>
<sequence length="103" mass="11652">MRGRFPKRVRTLQTGDTVDDQSDSASIYAELPPVCTRSSQMRVACKRFICTEVDSWRSRDSWMGAGSNGLPKHSVQFRSNSIFSIRFELLTVNSTTEMAESKL</sequence>
<proteinExistence type="predicted"/>
<feature type="compositionally biased region" description="Basic residues" evidence="1">
    <location>
        <begin position="1"/>
        <end position="10"/>
    </location>
</feature>
<dbReference type="AlphaFoldDB" id="A0A7E4UN91"/>